<dbReference type="GO" id="GO:0003824">
    <property type="term" value="F:catalytic activity"/>
    <property type="evidence" value="ECO:0007669"/>
    <property type="project" value="InterPro"/>
</dbReference>
<evidence type="ECO:0000256" key="5">
    <source>
        <dbReference type="ARBA" id="ARBA00022989"/>
    </source>
</evidence>
<feature type="region of interest" description="Disordered" evidence="9">
    <location>
        <begin position="501"/>
        <end position="541"/>
    </location>
</feature>
<evidence type="ECO:0000256" key="6">
    <source>
        <dbReference type="ARBA" id="ARBA00023136"/>
    </source>
</evidence>
<evidence type="ECO:0000259" key="10">
    <source>
        <dbReference type="Pfam" id="PF03372"/>
    </source>
</evidence>
<dbReference type="Proteomes" id="UP000277204">
    <property type="component" value="Unassembled WGS sequence"/>
</dbReference>
<dbReference type="PANTHER" id="PTHR12308">
    <property type="entry name" value="ANOCTAMIN"/>
    <property type="match status" value="1"/>
</dbReference>
<feature type="domain" description="Anoctamin transmembrane" evidence="11">
    <location>
        <begin position="702"/>
        <end position="1153"/>
    </location>
</feature>
<keyword evidence="5 8" id="KW-1133">Transmembrane helix</keyword>
<evidence type="ECO:0000256" key="2">
    <source>
        <dbReference type="ARBA" id="ARBA00009671"/>
    </source>
</evidence>
<dbReference type="Pfam" id="PF16178">
    <property type="entry name" value="Anoct_dimer"/>
    <property type="match status" value="2"/>
</dbReference>
<evidence type="ECO:0000256" key="9">
    <source>
        <dbReference type="SAM" id="MobiDB-lite"/>
    </source>
</evidence>
<sequence>MKNWSEILLKTIGIPSIMAQNVPNPPPEYYTCPFKKSKLEKFIGHDNQESYFTPTQRHQVAYDILATQAYGSREKAQVGIDRLLQEEVYNAAYAIHEVFHGDLGTWTVRTMWDTGRAFQIAAEMRRYNLEVLGISETHWTQVEQQRITSGDLLLYSGHEEENAPHTQGVALMLSKQAQNALIGWESHGPRIIKASFKTKKEGITMNIIQCYAITNDYNEDAKNQFYNRLQSIIEKCTTKDLNILMGDFNAKVGMDNTGYEDIMERQGLEERTENGERFANLCAFNKLVIGGTIFPNKRIHKTTWTSPDHTTQNQIDHIYINKTFKRTMEEVRTKRGADIASYHHSLVAKMKLKLKKHWTMGRRISQKFNTVFLQDTDKLNKFKIVLSNKFQAFHDLLNGEGTTVKSIWKGIKEAITSTCHEVLGHKKHHHKEWITVGTLDKIQERRNKKAAINTSRTRAEKAKVQAEYTVVNKQVKRSIRTDKRKYVEDLAKMAEKAAREGNMRQLYDTTKKLSGNRRKPERPVKSKEGETSPSEGKHGIQWTSRMQLDDLDFADDLALLSQTQQQMQEKTNNVAAASAAVGLNIHKGKSKVLRYNTACTNPITIDGEDLEDAKTFTYLGSIIDEHRGSDADVKARIGKARSAYLQLKNIWNSKQLSTNTKGPYEVDEEDLKNPEKMNPRQILYWYWARWGCWYRYQPLDHIRYYFGEKIGFYFAWLGLYTAWLLPAALVGIFVFIYGLVTINDYVPVREACERDTVMCPTCDISHGCRYWNLRELCFYLKMSYLFDHPGSVFYAIFMVIWGVTYLEYWKRKNAKLAHRWDVLDYEIEEERPRPQYSAHCTQYAKNPITDVLEPYFPPRARVARIIAGLICVMVMVMLVLVFIVAVIIYRFLIKIPLFQNKLLRSNAEIYATLSAAIVNLILIMCLGKVYETLAYKMTQWEMHRTQSEFDNQLIFKVFLFQFVNFYSSIFYVAFFKGQMVGYPGHYTSFFGLRNEACDNGGCLIELAQQLLVIMVGKQIISNCQEILLPKLRAWFHKYRKGLNKRNVASTSDLSSAHIFIEDYKLIPYEGLFDEYLEMVLQFGFITIFVAAFPLAPFFALLNNWIEIRLDAKKLVCETRRPLAERAQNIGVWFRILEFLVRLAVISNVSKIALFFLKIYEC</sequence>
<dbReference type="CDD" id="cd09076">
    <property type="entry name" value="L1-EN"/>
    <property type="match status" value="1"/>
</dbReference>
<reference evidence="13 14" key="1">
    <citation type="submission" date="2018-11" db="EMBL/GenBank/DDBJ databases">
        <authorList>
            <consortium name="Pathogen Informatics"/>
        </authorList>
    </citation>
    <scope>NUCLEOTIDE SEQUENCE [LARGE SCALE GENOMIC DNA]</scope>
    <source>
        <strain evidence="13 14">Zambia</strain>
    </source>
</reference>
<feature type="transmembrane region" description="Helical" evidence="8">
    <location>
        <begin position="865"/>
        <end position="889"/>
    </location>
</feature>
<evidence type="ECO:0000259" key="12">
    <source>
        <dbReference type="Pfam" id="PF16178"/>
    </source>
</evidence>
<evidence type="ECO:0000256" key="7">
    <source>
        <dbReference type="ARBA" id="ARBA00023180"/>
    </source>
</evidence>
<dbReference type="InterPro" id="IPR005135">
    <property type="entry name" value="Endo/exonuclease/phosphatase"/>
</dbReference>
<dbReference type="InterPro" id="IPR049452">
    <property type="entry name" value="Anoctamin_TM"/>
</dbReference>
<dbReference type="AlphaFoldDB" id="A0A183MTE3"/>
<feature type="domain" description="Anoctamin dimerisation" evidence="12">
    <location>
        <begin position="668"/>
        <end position="699"/>
    </location>
</feature>
<evidence type="ECO:0000313" key="14">
    <source>
        <dbReference type="Proteomes" id="UP000277204"/>
    </source>
</evidence>
<feature type="transmembrane region" description="Helical" evidence="8">
    <location>
        <begin position="713"/>
        <end position="740"/>
    </location>
</feature>
<dbReference type="InterPro" id="IPR007632">
    <property type="entry name" value="Anoctamin"/>
</dbReference>
<dbReference type="GO" id="GO:0046983">
    <property type="term" value="F:protein dimerization activity"/>
    <property type="evidence" value="ECO:0007669"/>
    <property type="project" value="InterPro"/>
</dbReference>
<keyword evidence="6 8" id="KW-0472">Membrane</keyword>
<keyword evidence="14" id="KW-1185">Reference proteome</keyword>
<evidence type="ECO:0000259" key="11">
    <source>
        <dbReference type="Pfam" id="PF04547"/>
    </source>
</evidence>
<evidence type="ECO:0000313" key="13">
    <source>
        <dbReference type="EMBL" id="VDP31197.1"/>
    </source>
</evidence>
<feature type="transmembrane region" description="Helical" evidence="8">
    <location>
        <begin position="791"/>
        <end position="809"/>
    </location>
</feature>
<comment type="similarity">
    <text evidence="2 8">Belongs to the anoctamin family.</text>
</comment>
<keyword evidence="3" id="KW-1003">Cell membrane</keyword>
<feature type="domain" description="Endonuclease/exonuclease/phosphatase" evidence="10">
    <location>
        <begin position="119"/>
        <end position="338"/>
    </location>
</feature>
<feature type="transmembrane region" description="Helical" evidence="8">
    <location>
        <begin position="1078"/>
        <end position="1101"/>
    </location>
</feature>
<feature type="transmembrane region" description="Helical" evidence="8">
    <location>
        <begin position="953"/>
        <end position="974"/>
    </location>
</feature>
<dbReference type="Pfam" id="PF04547">
    <property type="entry name" value="Anoctamin"/>
    <property type="match status" value="1"/>
</dbReference>
<name>A0A183MTE3_9TREM</name>
<feature type="transmembrane region" description="Helical" evidence="8">
    <location>
        <begin position="909"/>
        <end position="933"/>
    </location>
</feature>
<dbReference type="PANTHER" id="PTHR12308:SF87">
    <property type="entry name" value="ANOCTAMIN"/>
    <property type="match status" value="1"/>
</dbReference>
<dbReference type="GO" id="GO:0005886">
    <property type="term" value="C:plasma membrane"/>
    <property type="evidence" value="ECO:0007669"/>
    <property type="project" value="UniProtKB-SubCell"/>
</dbReference>
<dbReference type="InterPro" id="IPR036691">
    <property type="entry name" value="Endo/exonu/phosph_ase_sf"/>
</dbReference>
<keyword evidence="4 8" id="KW-0812">Transmembrane</keyword>
<dbReference type="InterPro" id="IPR032394">
    <property type="entry name" value="Anoct_dimer"/>
</dbReference>
<gene>
    <name evidence="13" type="ORF">SMRZ_LOCUS19318</name>
</gene>
<dbReference type="Gene3D" id="3.60.10.10">
    <property type="entry name" value="Endonuclease/exonuclease/phosphatase"/>
    <property type="match status" value="1"/>
</dbReference>
<evidence type="ECO:0000256" key="1">
    <source>
        <dbReference type="ARBA" id="ARBA00004651"/>
    </source>
</evidence>
<keyword evidence="7" id="KW-0325">Glycoprotein</keyword>
<accession>A0A183MTE3</accession>
<dbReference type="SUPFAM" id="SSF56219">
    <property type="entry name" value="DNase I-like"/>
    <property type="match status" value="1"/>
</dbReference>
<comment type="subcellular location">
    <subcellularLocation>
        <location evidence="1">Cell membrane</location>
        <topology evidence="1">Multi-pass membrane protein</topology>
    </subcellularLocation>
    <subcellularLocation>
        <location evidence="8">Membrane</location>
        <topology evidence="8">Multi-pass membrane protein</topology>
    </subcellularLocation>
</comment>
<feature type="compositionally biased region" description="Basic and acidic residues" evidence="9">
    <location>
        <begin position="521"/>
        <end position="538"/>
    </location>
</feature>
<evidence type="ECO:0000256" key="8">
    <source>
        <dbReference type="RuleBase" id="RU280814"/>
    </source>
</evidence>
<dbReference type="EMBL" id="UZAI01017927">
    <property type="protein sequence ID" value="VDP31197.1"/>
    <property type="molecule type" value="Genomic_DNA"/>
</dbReference>
<evidence type="ECO:0000256" key="4">
    <source>
        <dbReference type="ARBA" id="ARBA00022692"/>
    </source>
</evidence>
<protein>
    <recommendedName>
        <fullName evidence="8">Anoctamin</fullName>
    </recommendedName>
</protein>
<evidence type="ECO:0000256" key="3">
    <source>
        <dbReference type="ARBA" id="ARBA00022475"/>
    </source>
</evidence>
<organism evidence="13 14">
    <name type="scientific">Schistosoma margrebowiei</name>
    <dbReference type="NCBI Taxonomy" id="48269"/>
    <lineage>
        <taxon>Eukaryota</taxon>
        <taxon>Metazoa</taxon>
        <taxon>Spiralia</taxon>
        <taxon>Lophotrochozoa</taxon>
        <taxon>Platyhelminthes</taxon>
        <taxon>Trematoda</taxon>
        <taxon>Digenea</taxon>
        <taxon>Strigeidida</taxon>
        <taxon>Schistosomatoidea</taxon>
        <taxon>Schistosomatidae</taxon>
        <taxon>Schistosoma</taxon>
    </lineage>
</organism>
<comment type="caution">
    <text evidence="8">Lacks conserved residue(s) required for the propagation of feature annotation.</text>
</comment>
<feature type="domain" description="Anoctamin dimerisation" evidence="12">
    <location>
        <begin position="3"/>
        <end position="98"/>
    </location>
</feature>
<proteinExistence type="inferred from homology"/>
<dbReference type="GO" id="GO:0005254">
    <property type="term" value="F:chloride channel activity"/>
    <property type="evidence" value="ECO:0007669"/>
    <property type="project" value="TreeGrafter"/>
</dbReference>
<dbReference type="Pfam" id="PF03372">
    <property type="entry name" value="Exo_endo_phos"/>
    <property type="match status" value="1"/>
</dbReference>